<dbReference type="SUPFAM" id="SSF52833">
    <property type="entry name" value="Thioredoxin-like"/>
    <property type="match status" value="1"/>
</dbReference>
<organism evidence="4 5">
    <name type="scientific">Lacinutrix iliipiscaria</name>
    <dbReference type="NCBI Taxonomy" id="1230532"/>
    <lineage>
        <taxon>Bacteria</taxon>
        <taxon>Pseudomonadati</taxon>
        <taxon>Bacteroidota</taxon>
        <taxon>Flavobacteriia</taxon>
        <taxon>Flavobacteriales</taxon>
        <taxon>Flavobacteriaceae</taxon>
        <taxon>Lacinutrix</taxon>
    </lineage>
</organism>
<dbReference type="GO" id="GO:0008794">
    <property type="term" value="F:arsenate reductase (glutaredoxin) activity"/>
    <property type="evidence" value="ECO:0007669"/>
    <property type="project" value="UniProtKB-EC"/>
</dbReference>
<dbReference type="InterPro" id="IPR036249">
    <property type="entry name" value="Thioredoxin-like_sf"/>
</dbReference>
<dbReference type="PROSITE" id="PS51353">
    <property type="entry name" value="ARSC"/>
    <property type="match status" value="1"/>
</dbReference>
<evidence type="ECO:0000256" key="1">
    <source>
        <dbReference type="ARBA" id="ARBA00007198"/>
    </source>
</evidence>
<dbReference type="InterPro" id="IPR006660">
    <property type="entry name" value="Arsenate_reductase-like"/>
</dbReference>
<gene>
    <name evidence="4" type="primary">arsC</name>
    <name evidence="4" type="ORF">ACFS5M_08525</name>
</gene>
<dbReference type="PANTHER" id="PTHR30041:SF4">
    <property type="entry name" value="ARSENATE REDUCTASE"/>
    <property type="match status" value="1"/>
</dbReference>
<reference evidence="5" key="1">
    <citation type="journal article" date="2019" name="Int. J. Syst. Evol. Microbiol.">
        <title>The Global Catalogue of Microorganisms (GCM) 10K type strain sequencing project: providing services to taxonomists for standard genome sequencing and annotation.</title>
        <authorList>
            <consortium name="The Broad Institute Genomics Platform"/>
            <consortium name="The Broad Institute Genome Sequencing Center for Infectious Disease"/>
            <person name="Wu L."/>
            <person name="Ma J."/>
        </authorList>
    </citation>
    <scope>NUCLEOTIDE SEQUENCE [LARGE SCALE GENOMIC DNA]</scope>
    <source>
        <strain evidence="5">KCTC 32141</strain>
    </source>
</reference>
<evidence type="ECO:0000313" key="4">
    <source>
        <dbReference type="EMBL" id="MFD2823711.1"/>
    </source>
</evidence>
<evidence type="ECO:0000256" key="2">
    <source>
        <dbReference type="ARBA" id="ARBA00023002"/>
    </source>
</evidence>
<dbReference type="Gene3D" id="3.40.30.10">
    <property type="entry name" value="Glutaredoxin"/>
    <property type="match status" value="1"/>
</dbReference>
<comment type="similarity">
    <text evidence="1 3">Belongs to the ArsC family.</text>
</comment>
<keyword evidence="2 4" id="KW-0560">Oxidoreductase</keyword>
<name>A0ABW5WN89_9FLAO</name>
<dbReference type="InterPro" id="IPR006659">
    <property type="entry name" value="Arsenate_reductase"/>
</dbReference>
<dbReference type="EC" id="1.20.4.1" evidence="4"/>
<accession>A0ABW5WN89</accession>
<evidence type="ECO:0000313" key="5">
    <source>
        <dbReference type="Proteomes" id="UP001597533"/>
    </source>
</evidence>
<dbReference type="EMBL" id="JBHUOV010000002">
    <property type="protein sequence ID" value="MFD2823711.1"/>
    <property type="molecule type" value="Genomic_DNA"/>
</dbReference>
<evidence type="ECO:0000256" key="3">
    <source>
        <dbReference type="PROSITE-ProRule" id="PRU01282"/>
    </source>
</evidence>
<dbReference type="Pfam" id="PF03960">
    <property type="entry name" value="ArsC"/>
    <property type="match status" value="1"/>
</dbReference>
<proteinExistence type="inferred from homology"/>
<comment type="caution">
    <text evidence="4">The sequence shown here is derived from an EMBL/GenBank/DDBJ whole genome shotgun (WGS) entry which is preliminary data.</text>
</comment>
<sequence>MTTIYHNNRCSKSRQGLEILKNSGLEFKIINYLETVPNKNELKTLLNLLGLQPIDLIRKNEVIWKENYKGKTLSDSQIIDAMVKHPKLIERPIVVHQNKAIIGRPTELITDLIKT</sequence>
<dbReference type="Proteomes" id="UP001597533">
    <property type="component" value="Unassembled WGS sequence"/>
</dbReference>
<dbReference type="RefSeq" id="WP_183487873.1">
    <property type="nucleotide sequence ID" value="NZ_JBHUOV010000002.1"/>
</dbReference>
<protein>
    <submittedName>
        <fullName evidence="4">Arsenate reductase (Glutaredoxin)</fullName>
        <ecNumber evidence="4">1.20.4.1</ecNumber>
    </submittedName>
</protein>
<dbReference type="PANTHER" id="PTHR30041">
    <property type="entry name" value="ARSENATE REDUCTASE"/>
    <property type="match status" value="1"/>
</dbReference>
<dbReference type="NCBIfam" id="TIGR00014">
    <property type="entry name" value="arsC"/>
    <property type="match status" value="1"/>
</dbReference>
<dbReference type="CDD" id="cd03034">
    <property type="entry name" value="ArsC_ArsC"/>
    <property type="match status" value="1"/>
</dbReference>
<keyword evidence="5" id="KW-1185">Reference proteome</keyword>